<dbReference type="Pfam" id="PF01850">
    <property type="entry name" value="PIN"/>
    <property type="match status" value="1"/>
</dbReference>
<reference evidence="2 3" key="1">
    <citation type="journal article" date="2016" name="Nat. Commun.">
        <title>Thousands of microbial genomes shed light on interconnected biogeochemical processes in an aquifer system.</title>
        <authorList>
            <person name="Anantharaman K."/>
            <person name="Brown C.T."/>
            <person name="Hug L.A."/>
            <person name="Sharon I."/>
            <person name="Castelle C.J."/>
            <person name="Probst A.J."/>
            <person name="Thomas B.C."/>
            <person name="Singh A."/>
            <person name="Wilkins M.J."/>
            <person name="Karaoz U."/>
            <person name="Brodie E.L."/>
            <person name="Williams K.H."/>
            <person name="Hubbard S.S."/>
            <person name="Banfield J.F."/>
        </authorList>
    </citation>
    <scope>NUCLEOTIDE SEQUENCE [LARGE SCALE GENOMIC DNA]</scope>
</reference>
<gene>
    <name evidence="2" type="ORF">A2290_07515</name>
</gene>
<protein>
    <recommendedName>
        <fullName evidence="1">PIN domain-containing protein</fullName>
    </recommendedName>
</protein>
<dbReference type="Proteomes" id="UP000177905">
    <property type="component" value="Unassembled WGS sequence"/>
</dbReference>
<dbReference type="InterPro" id="IPR029060">
    <property type="entry name" value="PIN-like_dom_sf"/>
</dbReference>
<name>A0A1F4RY92_UNCSA</name>
<dbReference type="Gene3D" id="3.40.50.1010">
    <property type="entry name" value="5'-nuclease"/>
    <property type="match status" value="1"/>
</dbReference>
<evidence type="ECO:0000259" key="1">
    <source>
        <dbReference type="Pfam" id="PF01850"/>
    </source>
</evidence>
<proteinExistence type="predicted"/>
<evidence type="ECO:0000313" key="3">
    <source>
        <dbReference type="Proteomes" id="UP000177905"/>
    </source>
</evidence>
<comment type="caution">
    <text evidence="2">The sequence shown here is derived from an EMBL/GenBank/DDBJ whole genome shotgun (WGS) entry which is preliminary data.</text>
</comment>
<sequence>MLLLTLDSSVFVAAFRETEEKHVICKKILEGVFSGKFEAIEPYSVLVEVVAAIKRRTHSMELAQKIKSILLSIDTINFEELISFRSEEAADLAISTGIRGMDALIIQTAKENGSLLVSLDQEMLRLVKGKVSIKNPEDLV</sequence>
<organism evidence="2 3">
    <name type="scientific">candidate division WOR-1 bacterium RIFOXYB2_FULL_36_35</name>
    <dbReference type="NCBI Taxonomy" id="1802578"/>
    <lineage>
        <taxon>Bacteria</taxon>
        <taxon>Bacillati</taxon>
        <taxon>Saganbacteria</taxon>
    </lineage>
</organism>
<dbReference type="SUPFAM" id="SSF88723">
    <property type="entry name" value="PIN domain-like"/>
    <property type="match status" value="1"/>
</dbReference>
<dbReference type="InterPro" id="IPR002716">
    <property type="entry name" value="PIN_dom"/>
</dbReference>
<dbReference type="EMBL" id="MEUA01000061">
    <property type="protein sequence ID" value="OGC13140.1"/>
    <property type="molecule type" value="Genomic_DNA"/>
</dbReference>
<evidence type="ECO:0000313" key="2">
    <source>
        <dbReference type="EMBL" id="OGC13140.1"/>
    </source>
</evidence>
<feature type="domain" description="PIN" evidence="1">
    <location>
        <begin position="6"/>
        <end position="126"/>
    </location>
</feature>
<accession>A0A1F4RY92</accession>
<dbReference type="AlphaFoldDB" id="A0A1F4RY92"/>